<proteinExistence type="predicted"/>
<name>A0A645G7K2_9ZZZZ</name>
<sequence>MTGAFLTNINTHQRHAETLHAPKGVEQFAIGDDAHTTGL</sequence>
<gene>
    <name evidence="1" type="ORF">SDC9_169998</name>
</gene>
<reference evidence="1" key="1">
    <citation type="submission" date="2019-08" db="EMBL/GenBank/DDBJ databases">
        <authorList>
            <person name="Kucharzyk K."/>
            <person name="Murdoch R.W."/>
            <person name="Higgins S."/>
            <person name="Loffler F."/>
        </authorList>
    </citation>
    <scope>NUCLEOTIDE SEQUENCE</scope>
</reference>
<protein>
    <submittedName>
        <fullName evidence="1">Uncharacterized protein</fullName>
    </submittedName>
</protein>
<dbReference type="EMBL" id="VSSQ01070896">
    <property type="protein sequence ID" value="MPN22615.1"/>
    <property type="molecule type" value="Genomic_DNA"/>
</dbReference>
<organism evidence="1">
    <name type="scientific">bioreactor metagenome</name>
    <dbReference type="NCBI Taxonomy" id="1076179"/>
    <lineage>
        <taxon>unclassified sequences</taxon>
        <taxon>metagenomes</taxon>
        <taxon>ecological metagenomes</taxon>
    </lineage>
</organism>
<comment type="caution">
    <text evidence="1">The sequence shown here is derived from an EMBL/GenBank/DDBJ whole genome shotgun (WGS) entry which is preliminary data.</text>
</comment>
<accession>A0A645G7K2</accession>
<evidence type="ECO:0000313" key="1">
    <source>
        <dbReference type="EMBL" id="MPN22615.1"/>
    </source>
</evidence>
<dbReference type="AlphaFoldDB" id="A0A645G7K2"/>